<evidence type="ECO:0000259" key="13">
    <source>
        <dbReference type="PROSITE" id="PS50089"/>
    </source>
</evidence>
<evidence type="ECO:0000256" key="1">
    <source>
        <dbReference type="ARBA" id="ARBA00000900"/>
    </source>
</evidence>
<evidence type="ECO:0000256" key="2">
    <source>
        <dbReference type="ARBA" id="ARBA00004906"/>
    </source>
</evidence>
<dbReference type="PROSITE" id="PS51081">
    <property type="entry name" value="ZF_SIAH"/>
    <property type="match status" value="1"/>
</dbReference>
<evidence type="ECO:0000256" key="11">
    <source>
        <dbReference type="PROSITE-ProRule" id="PRU00455"/>
    </source>
</evidence>
<evidence type="ECO:0000313" key="16">
    <source>
        <dbReference type="Proteomes" id="UP001642260"/>
    </source>
</evidence>
<evidence type="ECO:0000256" key="9">
    <source>
        <dbReference type="ARBA" id="ARBA00022833"/>
    </source>
</evidence>
<feature type="domain" description="RING-type" evidence="13">
    <location>
        <begin position="108"/>
        <end position="144"/>
    </location>
</feature>
<organism evidence="15 16">
    <name type="scientific">Eruca vesicaria subsp. sativa</name>
    <name type="common">Garden rocket</name>
    <name type="synonym">Eruca sativa</name>
    <dbReference type="NCBI Taxonomy" id="29727"/>
    <lineage>
        <taxon>Eukaryota</taxon>
        <taxon>Viridiplantae</taxon>
        <taxon>Streptophyta</taxon>
        <taxon>Embryophyta</taxon>
        <taxon>Tracheophyta</taxon>
        <taxon>Spermatophyta</taxon>
        <taxon>Magnoliopsida</taxon>
        <taxon>eudicotyledons</taxon>
        <taxon>Gunneridae</taxon>
        <taxon>Pentapetalae</taxon>
        <taxon>rosids</taxon>
        <taxon>malvids</taxon>
        <taxon>Brassicales</taxon>
        <taxon>Brassicaceae</taxon>
        <taxon>Brassiceae</taxon>
        <taxon>Eruca</taxon>
    </lineage>
</organism>
<dbReference type="GO" id="GO:0061630">
    <property type="term" value="F:ubiquitin protein ligase activity"/>
    <property type="evidence" value="ECO:0007669"/>
    <property type="project" value="UniProtKB-EC"/>
</dbReference>
<dbReference type="EMBL" id="CAKOAT010351820">
    <property type="protein sequence ID" value="CAH8363038.1"/>
    <property type="molecule type" value="Genomic_DNA"/>
</dbReference>
<dbReference type="SUPFAM" id="SSF49599">
    <property type="entry name" value="TRAF domain-like"/>
    <property type="match status" value="1"/>
</dbReference>
<feature type="compositionally biased region" description="Acidic residues" evidence="12">
    <location>
        <begin position="23"/>
        <end position="72"/>
    </location>
</feature>
<comment type="function">
    <text evidence="10">E3 ubiquitin-protein ligase that mediates ubiquitination and subsequent proteasomal degradation of target proteins. E3 ubiquitin ligases accept ubiquitin from an E2 ubiquitin-conjugating enzyme in the form of a thioester and then directly transfers the ubiquitin to targeted substrates. It probably triggers the ubiquitin-mediated degradation of different substrates.</text>
</comment>
<dbReference type="GO" id="GO:0008270">
    <property type="term" value="F:zinc ion binding"/>
    <property type="evidence" value="ECO:0007669"/>
    <property type="project" value="UniProtKB-KW"/>
</dbReference>
<dbReference type="EC" id="2.3.2.27" evidence="4"/>
<dbReference type="Gene3D" id="3.30.40.10">
    <property type="entry name" value="Zinc/RING finger domain, C3HC4 (zinc finger)"/>
    <property type="match status" value="1"/>
</dbReference>
<dbReference type="Pfam" id="PF21361">
    <property type="entry name" value="Sina_ZnF"/>
    <property type="match status" value="1"/>
</dbReference>
<reference evidence="15 16" key="1">
    <citation type="submission" date="2022-03" db="EMBL/GenBank/DDBJ databases">
        <authorList>
            <person name="Macdonald S."/>
            <person name="Ahmed S."/>
            <person name="Newling K."/>
        </authorList>
    </citation>
    <scope>NUCLEOTIDE SEQUENCE [LARGE SCALE GENOMIC DNA]</scope>
</reference>
<proteinExistence type="inferred from homology"/>
<dbReference type="InterPro" id="IPR001841">
    <property type="entry name" value="Znf_RING"/>
</dbReference>
<evidence type="ECO:0000256" key="5">
    <source>
        <dbReference type="ARBA" id="ARBA00022679"/>
    </source>
</evidence>
<feature type="compositionally biased region" description="Low complexity" evidence="12">
    <location>
        <begin position="81"/>
        <end position="96"/>
    </location>
</feature>
<dbReference type="InterPro" id="IPR013010">
    <property type="entry name" value="Znf_SIAH"/>
</dbReference>
<accession>A0ABC8L483</accession>
<dbReference type="CDD" id="cd16571">
    <property type="entry name" value="RING-HC_SIAHs"/>
    <property type="match status" value="1"/>
</dbReference>
<evidence type="ECO:0000256" key="12">
    <source>
        <dbReference type="SAM" id="MobiDB-lite"/>
    </source>
</evidence>
<keyword evidence="7 11" id="KW-0863">Zinc-finger</keyword>
<comment type="similarity">
    <text evidence="3">Belongs to the SINA (Seven in absentia) family.</text>
</comment>
<dbReference type="PROSITE" id="PS50089">
    <property type="entry name" value="ZF_RING_2"/>
    <property type="match status" value="1"/>
</dbReference>
<feature type="region of interest" description="Disordered" evidence="12">
    <location>
        <begin position="1"/>
        <end position="96"/>
    </location>
</feature>
<dbReference type="InterPro" id="IPR049548">
    <property type="entry name" value="Sina-like_RING"/>
</dbReference>
<evidence type="ECO:0000256" key="8">
    <source>
        <dbReference type="ARBA" id="ARBA00022786"/>
    </source>
</evidence>
<keyword evidence="8" id="KW-0833">Ubl conjugation pathway</keyword>
<dbReference type="Proteomes" id="UP001642260">
    <property type="component" value="Unassembled WGS sequence"/>
</dbReference>
<evidence type="ECO:0000313" key="15">
    <source>
        <dbReference type="EMBL" id="CAH8363038.1"/>
    </source>
</evidence>
<dbReference type="SUPFAM" id="SSF57850">
    <property type="entry name" value="RING/U-box"/>
    <property type="match status" value="1"/>
</dbReference>
<keyword evidence="5" id="KW-0808">Transferase</keyword>
<evidence type="ECO:0000256" key="4">
    <source>
        <dbReference type="ARBA" id="ARBA00012483"/>
    </source>
</evidence>
<keyword evidence="16" id="KW-1185">Reference proteome</keyword>
<dbReference type="InterPro" id="IPR044286">
    <property type="entry name" value="SINL_plant"/>
</dbReference>
<keyword evidence="6" id="KW-0479">Metal-binding</keyword>
<comment type="pathway">
    <text evidence="2">Protein modification; protein ubiquitination.</text>
</comment>
<feature type="domain" description="SIAH-type" evidence="14">
    <location>
        <begin position="161"/>
        <end position="219"/>
    </location>
</feature>
<evidence type="ECO:0000256" key="7">
    <source>
        <dbReference type="ARBA" id="ARBA00022771"/>
    </source>
</evidence>
<dbReference type="PANTHER" id="PTHR46632:SF22">
    <property type="entry name" value="RING-TYPE E3 UBIQUITIN TRANSFERASE"/>
    <property type="match status" value="1"/>
</dbReference>
<comment type="catalytic activity">
    <reaction evidence="1">
        <text>S-ubiquitinyl-[E2 ubiquitin-conjugating enzyme]-L-cysteine + [acceptor protein]-L-lysine = [E2 ubiquitin-conjugating enzyme]-L-cysteine + N(6)-ubiquitinyl-[acceptor protein]-L-lysine.</text>
        <dbReference type="EC" id="2.3.2.27"/>
    </reaction>
</comment>
<dbReference type="AlphaFoldDB" id="A0ABC8L483"/>
<evidence type="ECO:0000256" key="10">
    <source>
        <dbReference type="ARBA" id="ARBA00024004"/>
    </source>
</evidence>
<protein>
    <recommendedName>
        <fullName evidence="4">RING-type E3 ubiquitin transferase</fullName>
        <ecNumber evidence="4">2.3.2.27</ecNumber>
    </recommendedName>
</protein>
<dbReference type="InterPro" id="IPR013083">
    <property type="entry name" value="Znf_RING/FYVE/PHD"/>
</dbReference>
<dbReference type="Pfam" id="PF21362">
    <property type="entry name" value="Sina_RING"/>
    <property type="match status" value="1"/>
</dbReference>
<name>A0ABC8L483_ERUVS</name>
<dbReference type="PANTHER" id="PTHR46632">
    <property type="entry name" value="E3 UBIQUITIN-PROTEIN LIGASE SINA-LIKE 4"/>
    <property type="match status" value="1"/>
</dbReference>
<keyword evidence="9" id="KW-0862">Zinc</keyword>
<comment type="caution">
    <text evidence="15">The sequence shown here is derived from an EMBL/GenBank/DDBJ whole genome shotgun (WGS) entry which is preliminary data.</text>
</comment>
<evidence type="ECO:0000259" key="14">
    <source>
        <dbReference type="PROSITE" id="PS51081"/>
    </source>
</evidence>
<evidence type="ECO:0000256" key="6">
    <source>
        <dbReference type="ARBA" id="ARBA00022723"/>
    </source>
</evidence>
<gene>
    <name evidence="15" type="ORF">ERUC_LOCUS28794</name>
</gene>
<sequence>MSLPPRNPDHRSPKRQRFPPPVPEEDEEEEEDDDYSAASIGDEEDEDSEDDTDESSDEEEEEEDVQVPEDVGDNIGDTQSRRSVSSSSPGSSSSQQLIKLKSSEILDCPTCCEPLKRPIYQCSNGHLACSLCCLKLRKKCPFCRLPIGEIRCRAMEKVIESSMVPCRNSTYGCQHTSPYGDQSTHERRCMYVACFCPLPHCNYTGAYMDVQTHARATHSWDAENLIPFVFDTPQIFSMNLAKKKTTIFQEEKGGDLVVVQAFKGTHGGVCVTVSCITPMYGSPNLSCSLAKLNAYTTLRLGVRVKKIQKVVEPEEPKDDFMFVPDYMLSGDHLKMQICVGSEYKYVHI</sequence>
<evidence type="ECO:0000256" key="3">
    <source>
        <dbReference type="ARBA" id="ARBA00009119"/>
    </source>
</evidence>